<sequence length="62" mass="6722">MSKQRWAAADAASMQSADGGSRTASTLGSTSAASAQQHRRHRRKWQHRYRLSRGGAGTAVPR</sequence>
<keyword evidence="3" id="KW-1185">Reference proteome</keyword>
<evidence type="ECO:0000313" key="3">
    <source>
        <dbReference type="Proteomes" id="UP000292346"/>
    </source>
</evidence>
<reference evidence="2 3" key="1">
    <citation type="submission" date="2019-02" db="EMBL/GenBank/DDBJ databases">
        <title>Kribbella capetownensis sp. nov. and Kribbella speibonae sp. nov., isolated from soil.</title>
        <authorList>
            <person name="Curtis S.M."/>
            <person name="Norton I."/>
            <person name="Everest G.J."/>
            <person name="Meyers P.R."/>
        </authorList>
    </citation>
    <scope>NUCLEOTIDE SEQUENCE [LARGE SCALE GENOMIC DNA]</scope>
    <source>
        <strain evidence="2 3">KCTC 29219</strain>
    </source>
</reference>
<protein>
    <submittedName>
        <fullName evidence="2">Uncharacterized protein</fullName>
    </submittedName>
</protein>
<dbReference type="RefSeq" id="WP_131341660.1">
    <property type="nucleotide sequence ID" value="NZ_SJJZ01000003.1"/>
</dbReference>
<accession>A0A4R0H6E8</accession>
<evidence type="ECO:0000256" key="1">
    <source>
        <dbReference type="SAM" id="MobiDB-lite"/>
    </source>
</evidence>
<feature type="compositionally biased region" description="Basic residues" evidence="1">
    <location>
        <begin position="37"/>
        <end position="51"/>
    </location>
</feature>
<dbReference type="AlphaFoldDB" id="A0A4R0H6E8"/>
<proteinExistence type="predicted"/>
<feature type="compositionally biased region" description="Low complexity" evidence="1">
    <location>
        <begin position="7"/>
        <end position="36"/>
    </location>
</feature>
<organism evidence="2 3">
    <name type="scientific">Kribbella soli</name>
    <dbReference type="NCBI Taxonomy" id="1124743"/>
    <lineage>
        <taxon>Bacteria</taxon>
        <taxon>Bacillati</taxon>
        <taxon>Actinomycetota</taxon>
        <taxon>Actinomycetes</taxon>
        <taxon>Propionibacteriales</taxon>
        <taxon>Kribbellaceae</taxon>
        <taxon>Kribbella</taxon>
    </lineage>
</organism>
<feature type="region of interest" description="Disordered" evidence="1">
    <location>
        <begin position="1"/>
        <end position="62"/>
    </location>
</feature>
<evidence type="ECO:0000313" key="2">
    <source>
        <dbReference type="EMBL" id="TCC05308.1"/>
    </source>
</evidence>
<gene>
    <name evidence="2" type="ORF">E0H45_25075</name>
</gene>
<name>A0A4R0H6E8_9ACTN</name>
<dbReference type="Proteomes" id="UP000292346">
    <property type="component" value="Unassembled WGS sequence"/>
</dbReference>
<comment type="caution">
    <text evidence="2">The sequence shown here is derived from an EMBL/GenBank/DDBJ whole genome shotgun (WGS) entry which is preliminary data.</text>
</comment>
<dbReference type="EMBL" id="SJJZ01000003">
    <property type="protein sequence ID" value="TCC05308.1"/>
    <property type="molecule type" value="Genomic_DNA"/>
</dbReference>